<proteinExistence type="predicted"/>
<evidence type="ECO:0000313" key="3">
    <source>
        <dbReference type="Proteomes" id="UP000295418"/>
    </source>
</evidence>
<dbReference type="EMBL" id="SKFG01000035">
    <property type="protein sequence ID" value="TCZ73043.1"/>
    <property type="molecule type" value="Genomic_DNA"/>
</dbReference>
<keyword evidence="3" id="KW-1185">Reference proteome</keyword>
<name>A0A4R4E2N3_9BACL</name>
<evidence type="ECO:0000313" key="2">
    <source>
        <dbReference type="EMBL" id="TCZ73043.1"/>
    </source>
</evidence>
<sequence length="96" mass="11243">MICVCSNGMQLTREQIDAISNMLAKVREQIVNLAEAVINVFKMIAERIDWSKISPLLYANPKKKRQRKKHQRKLERLLVSQVLDRSPMRKVIRSHC</sequence>
<feature type="coiled-coil region" evidence="1">
    <location>
        <begin position="9"/>
        <end position="36"/>
    </location>
</feature>
<accession>A0A4R4E2N3</accession>
<reference evidence="2 3" key="1">
    <citation type="submission" date="2019-03" db="EMBL/GenBank/DDBJ databases">
        <authorList>
            <person name="Kim M.K.M."/>
        </authorList>
    </citation>
    <scope>NUCLEOTIDE SEQUENCE [LARGE SCALE GENOMIC DNA]</scope>
    <source>
        <strain evidence="2 3">18JY21-1</strain>
    </source>
</reference>
<dbReference type="Proteomes" id="UP000295418">
    <property type="component" value="Unassembled WGS sequence"/>
</dbReference>
<protein>
    <submittedName>
        <fullName evidence="2">Uncharacterized protein</fullName>
    </submittedName>
</protein>
<organism evidence="2 3">
    <name type="scientific">Paenibacillus albiflavus</name>
    <dbReference type="NCBI Taxonomy" id="2545760"/>
    <lineage>
        <taxon>Bacteria</taxon>
        <taxon>Bacillati</taxon>
        <taxon>Bacillota</taxon>
        <taxon>Bacilli</taxon>
        <taxon>Bacillales</taxon>
        <taxon>Paenibacillaceae</taxon>
        <taxon>Paenibacillus</taxon>
    </lineage>
</organism>
<keyword evidence="1" id="KW-0175">Coiled coil</keyword>
<evidence type="ECO:0000256" key="1">
    <source>
        <dbReference type="SAM" id="Coils"/>
    </source>
</evidence>
<comment type="caution">
    <text evidence="2">The sequence shown here is derived from an EMBL/GenBank/DDBJ whole genome shotgun (WGS) entry which is preliminary data.</text>
</comment>
<dbReference type="RefSeq" id="WP_132420169.1">
    <property type="nucleotide sequence ID" value="NZ_SKFG01000035.1"/>
</dbReference>
<dbReference type="AlphaFoldDB" id="A0A4R4E2N3"/>
<gene>
    <name evidence="2" type="ORF">E0485_21735</name>
</gene>